<dbReference type="EMBL" id="JNVU01000017">
    <property type="protein sequence ID" value="KEI44926.1"/>
    <property type="molecule type" value="Genomic_DNA"/>
</dbReference>
<gene>
    <name evidence="2" type="ORF">GU90_06780</name>
</gene>
<keyword evidence="3" id="KW-1185">Reference proteome</keyword>
<dbReference type="Pfam" id="PF13472">
    <property type="entry name" value="Lipase_GDSL_2"/>
    <property type="match status" value="1"/>
</dbReference>
<proteinExistence type="predicted"/>
<accession>A0A073B017</accession>
<dbReference type="Proteomes" id="UP000031419">
    <property type="component" value="Unassembled WGS sequence"/>
</dbReference>
<sequence>MRARKSRPLVVLLVSLVLALVVLASDQYLPGLPLQPKQLPEAVVTLGDSTLSGEGGGNYEVGTDGENGNWCHRSAAAPVHQLRLPPHVTRINLACSGAKTDLVGLHPLPGHPEGSQAARLAEVAKRYRVTHVIVQIGANDDPGFTDLVTRCVEAWARRSDEGCSADIAAEWPQRLERMQPKILAALADIRTAMDSSGYTPGSYDLVLQSYASPVGPEISPELQNLAGCPFQTGDLTWIRETGVPALSKAIREVAEEAGARFLDLSRAGIGHEACTGDPQTRAGEWFTRLTVDWESLEHEDRAPHAMQESFHANAVGHAQLGRCLSDFLNLPDQRAVCLPDENGNLQAVPEHAVAAQANR</sequence>
<organism evidence="2 3">
    <name type="scientific">Saccharopolyspora rectivirgula</name>
    <dbReference type="NCBI Taxonomy" id="28042"/>
    <lineage>
        <taxon>Bacteria</taxon>
        <taxon>Bacillati</taxon>
        <taxon>Actinomycetota</taxon>
        <taxon>Actinomycetes</taxon>
        <taxon>Pseudonocardiales</taxon>
        <taxon>Pseudonocardiaceae</taxon>
        <taxon>Saccharopolyspora</taxon>
    </lineage>
</organism>
<dbReference type="Gene3D" id="3.40.50.1110">
    <property type="entry name" value="SGNH hydrolase"/>
    <property type="match status" value="1"/>
</dbReference>
<name>A0A073B017_9PSEU</name>
<evidence type="ECO:0000259" key="1">
    <source>
        <dbReference type="Pfam" id="PF13472"/>
    </source>
</evidence>
<dbReference type="OrthoDB" id="3498399at2"/>
<feature type="domain" description="SGNH hydrolase-type esterase" evidence="1">
    <location>
        <begin position="46"/>
        <end position="318"/>
    </location>
</feature>
<dbReference type="STRING" id="28042.GU90_06780"/>
<evidence type="ECO:0000313" key="3">
    <source>
        <dbReference type="Proteomes" id="UP000031419"/>
    </source>
</evidence>
<dbReference type="eggNOG" id="COG2755">
    <property type="taxonomic scope" value="Bacteria"/>
</dbReference>
<dbReference type="RefSeq" id="WP_029721197.1">
    <property type="nucleotide sequence ID" value="NZ_JAJUIW010000021.1"/>
</dbReference>
<dbReference type="SUPFAM" id="SSF52266">
    <property type="entry name" value="SGNH hydrolase"/>
    <property type="match status" value="1"/>
</dbReference>
<comment type="caution">
    <text evidence="2">The sequence shown here is derived from an EMBL/GenBank/DDBJ whole genome shotgun (WGS) entry which is preliminary data.</text>
</comment>
<protein>
    <recommendedName>
        <fullName evidence="1">SGNH hydrolase-type esterase domain-containing protein</fullName>
    </recommendedName>
</protein>
<dbReference type="InterPro" id="IPR036514">
    <property type="entry name" value="SGNH_hydro_sf"/>
</dbReference>
<reference evidence="2 3" key="1">
    <citation type="submission" date="2014-06" db="EMBL/GenBank/DDBJ databases">
        <title>Saccharopolyspora rectivirgula DSM-43113 Genome sequencing.</title>
        <authorList>
            <person name="Barrera C."/>
            <person name="Millon L."/>
            <person name="Rognon B."/>
            <person name="Zaugg C."/>
            <person name="Monod M."/>
        </authorList>
    </citation>
    <scope>NUCLEOTIDE SEQUENCE [LARGE SCALE GENOMIC DNA]</scope>
    <source>
        <strain evidence="2 3">DSM 43113</strain>
    </source>
</reference>
<evidence type="ECO:0000313" key="2">
    <source>
        <dbReference type="EMBL" id="KEI44926.1"/>
    </source>
</evidence>
<dbReference type="InterPro" id="IPR013830">
    <property type="entry name" value="SGNH_hydro"/>
</dbReference>
<dbReference type="AlphaFoldDB" id="A0A073B017"/>